<dbReference type="RefSeq" id="WP_154770021.1">
    <property type="nucleotide sequence ID" value="NZ_WLYK01000008.1"/>
</dbReference>
<organism evidence="1 2">
    <name type="scientific">Nakamurella alba</name>
    <dbReference type="NCBI Taxonomy" id="2665158"/>
    <lineage>
        <taxon>Bacteria</taxon>
        <taxon>Bacillati</taxon>
        <taxon>Actinomycetota</taxon>
        <taxon>Actinomycetes</taxon>
        <taxon>Nakamurellales</taxon>
        <taxon>Nakamurellaceae</taxon>
        <taxon>Nakamurella</taxon>
    </lineage>
</organism>
<gene>
    <name evidence="1" type="ORF">GIS00_19050</name>
</gene>
<evidence type="ECO:0008006" key="3">
    <source>
        <dbReference type="Google" id="ProtNLM"/>
    </source>
</evidence>
<name>A0A7K1FPG2_9ACTN</name>
<dbReference type="EMBL" id="WLYK01000008">
    <property type="protein sequence ID" value="MTD16038.1"/>
    <property type="molecule type" value="Genomic_DNA"/>
</dbReference>
<keyword evidence="2" id="KW-1185">Reference proteome</keyword>
<comment type="caution">
    <text evidence="1">The sequence shown here is derived from an EMBL/GenBank/DDBJ whole genome shotgun (WGS) entry which is preliminary data.</text>
</comment>
<evidence type="ECO:0000313" key="1">
    <source>
        <dbReference type="EMBL" id="MTD16038.1"/>
    </source>
</evidence>
<evidence type="ECO:0000313" key="2">
    <source>
        <dbReference type="Proteomes" id="UP000460221"/>
    </source>
</evidence>
<reference evidence="1 2" key="1">
    <citation type="submission" date="2019-11" db="EMBL/GenBank/DDBJ databases">
        <authorList>
            <person name="Jiang L.-Q."/>
        </authorList>
    </citation>
    <scope>NUCLEOTIDE SEQUENCE [LARGE SCALE GENOMIC DNA]</scope>
    <source>
        <strain evidence="1 2">YIM 132087</strain>
    </source>
</reference>
<accession>A0A7K1FPG2</accession>
<protein>
    <recommendedName>
        <fullName evidence="3">WXG100 family type VII secretion target</fullName>
    </recommendedName>
</protein>
<proteinExistence type="predicted"/>
<sequence>MSTIKADYAAMTAGQEGLVATWARIETHLADLDATVAATQDMQADSLTAYHALKLRWSASAADRQLVLQQLASLVGAARDHYRQVDTMLANRFAV</sequence>
<dbReference type="Proteomes" id="UP000460221">
    <property type="component" value="Unassembled WGS sequence"/>
</dbReference>
<dbReference type="SUPFAM" id="SSF140453">
    <property type="entry name" value="EsxAB dimer-like"/>
    <property type="match status" value="1"/>
</dbReference>
<dbReference type="InterPro" id="IPR036689">
    <property type="entry name" value="ESAT-6-like_sf"/>
</dbReference>
<dbReference type="AlphaFoldDB" id="A0A7K1FPG2"/>
<dbReference type="Gene3D" id="1.10.287.1060">
    <property type="entry name" value="ESAT-6-like"/>
    <property type="match status" value="1"/>
</dbReference>